<evidence type="ECO:0000256" key="1">
    <source>
        <dbReference type="SAM" id="MobiDB-lite"/>
    </source>
</evidence>
<comment type="caution">
    <text evidence="2">The sequence shown here is derived from an EMBL/GenBank/DDBJ whole genome shotgun (WGS) entry which is preliminary data.</text>
</comment>
<organism evidence="2 3">
    <name type="scientific">Parasponia andersonii</name>
    <name type="common">Sponia andersonii</name>
    <dbReference type="NCBI Taxonomy" id="3476"/>
    <lineage>
        <taxon>Eukaryota</taxon>
        <taxon>Viridiplantae</taxon>
        <taxon>Streptophyta</taxon>
        <taxon>Embryophyta</taxon>
        <taxon>Tracheophyta</taxon>
        <taxon>Spermatophyta</taxon>
        <taxon>Magnoliopsida</taxon>
        <taxon>eudicotyledons</taxon>
        <taxon>Gunneridae</taxon>
        <taxon>Pentapetalae</taxon>
        <taxon>rosids</taxon>
        <taxon>fabids</taxon>
        <taxon>Rosales</taxon>
        <taxon>Cannabaceae</taxon>
        <taxon>Parasponia</taxon>
    </lineage>
</organism>
<evidence type="ECO:0000313" key="2">
    <source>
        <dbReference type="EMBL" id="PON40214.1"/>
    </source>
</evidence>
<proteinExistence type="predicted"/>
<accession>A0A2P5AUJ3</accession>
<evidence type="ECO:0000313" key="3">
    <source>
        <dbReference type="Proteomes" id="UP000237105"/>
    </source>
</evidence>
<dbReference type="Proteomes" id="UP000237105">
    <property type="component" value="Unassembled WGS sequence"/>
</dbReference>
<reference evidence="3" key="1">
    <citation type="submission" date="2016-06" db="EMBL/GenBank/DDBJ databases">
        <title>Parallel loss of symbiosis genes in relatives of nitrogen-fixing non-legume Parasponia.</title>
        <authorList>
            <person name="Van Velzen R."/>
            <person name="Holmer R."/>
            <person name="Bu F."/>
            <person name="Rutten L."/>
            <person name="Van Zeijl A."/>
            <person name="Liu W."/>
            <person name="Santuari L."/>
            <person name="Cao Q."/>
            <person name="Sharma T."/>
            <person name="Shen D."/>
            <person name="Roswanjaya Y."/>
            <person name="Wardhani T."/>
            <person name="Kalhor M.S."/>
            <person name="Jansen J."/>
            <person name="Van den Hoogen J."/>
            <person name="Gungor B."/>
            <person name="Hartog M."/>
            <person name="Hontelez J."/>
            <person name="Verver J."/>
            <person name="Yang W.-C."/>
            <person name="Schijlen E."/>
            <person name="Repin R."/>
            <person name="Schilthuizen M."/>
            <person name="Schranz E."/>
            <person name="Heidstra R."/>
            <person name="Miyata K."/>
            <person name="Fedorova E."/>
            <person name="Kohlen W."/>
            <person name="Bisseling T."/>
            <person name="Smit S."/>
            <person name="Geurts R."/>
        </authorList>
    </citation>
    <scope>NUCLEOTIDE SEQUENCE [LARGE SCALE GENOMIC DNA]</scope>
    <source>
        <strain evidence="3">cv. WU1-14</strain>
    </source>
</reference>
<feature type="compositionally biased region" description="Basic and acidic residues" evidence="1">
    <location>
        <begin position="191"/>
        <end position="208"/>
    </location>
</feature>
<sequence>MAVQQQQNNVRFSVNVKPLPWQVKDMTNKQLPPVSLVNIHFQYYQRHGPSPVPAGGTISNVEIQDRNFTCQLDLWELIKVLEAYSSNIPSQKLSMLGVKQDRHKEIVEKIVEWARTAVAEIIKEGRGDPSTHHQDPVLPVHVKIVSHECVMQSLECTTIEYFHVRIMRLKRLLVKTAESEEKEAPVAVDNGRNEITPDAREGGDENTS</sequence>
<dbReference type="AlphaFoldDB" id="A0A2P5AUJ3"/>
<dbReference type="EMBL" id="JXTB01000444">
    <property type="protein sequence ID" value="PON40214.1"/>
    <property type="molecule type" value="Genomic_DNA"/>
</dbReference>
<feature type="region of interest" description="Disordered" evidence="1">
    <location>
        <begin position="179"/>
        <end position="208"/>
    </location>
</feature>
<protein>
    <submittedName>
        <fullName evidence="2">Uncharacterized protein</fullName>
    </submittedName>
</protein>
<name>A0A2P5AUJ3_PARAD</name>
<gene>
    <name evidence="2" type="ORF">PanWU01x14_299060</name>
</gene>
<keyword evidence="3" id="KW-1185">Reference proteome</keyword>